<keyword evidence="2" id="KW-1185">Reference proteome</keyword>
<dbReference type="EMBL" id="VSRR010035356">
    <property type="protein sequence ID" value="MPC72757.1"/>
    <property type="molecule type" value="Genomic_DNA"/>
</dbReference>
<evidence type="ECO:0000313" key="1">
    <source>
        <dbReference type="EMBL" id="MPC72757.1"/>
    </source>
</evidence>
<reference evidence="1 2" key="1">
    <citation type="submission" date="2019-05" db="EMBL/GenBank/DDBJ databases">
        <title>Another draft genome of Portunus trituberculatus and its Hox gene families provides insights of decapod evolution.</title>
        <authorList>
            <person name="Jeong J.-H."/>
            <person name="Song I."/>
            <person name="Kim S."/>
            <person name="Choi T."/>
            <person name="Kim D."/>
            <person name="Ryu S."/>
            <person name="Kim W."/>
        </authorList>
    </citation>
    <scope>NUCLEOTIDE SEQUENCE [LARGE SCALE GENOMIC DNA]</scope>
    <source>
        <tissue evidence="1">Muscle</tissue>
    </source>
</reference>
<comment type="caution">
    <text evidence="1">The sequence shown here is derived from an EMBL/GenBank/DDBJ whole genome shotgun (WGS) entry which is preliminary data.</text>
</comment>
<protein>
    <submittedName>
        <fullName evidence="1">Uncharacterized protein</fullName>
    </submittedName>
</protein>
<organism evidence="1 2">
    <name type="scientific">Portunus trituberculatus</name>
    <name type="common">Swimming crab</name>
    <name type="synonym">Neptunus trituberculatus</name>
    <dbReference type="NCBI Taxonomy" id="210409"/>
    <lineage>
        <taxon>Eukaryota</taxon>
        <taxon>Metazoa</taxon>
        <taxon>Ecdysozoa</taxon>
        <taxon>Arthropoda</taxon>
        <taxon>Crustacea</taxon>
        <taxon>Multicrustacea</taxon>
        <taxon>Malacostraca</taxon>
        <taxon>Eumalacostraca</taxon>
        <taxon>Eucarida</taxon>
        <taxon>Decapoda</taxon>
        <taxon>Pleocyemata</taxon>
        <taxon>Brachyura</taxon>
        <taxon>Eubrachyura</taxon>
        <taxon>Portunoidea</taxon>
        <taxon>Portunidae</taxon>
        <taxon>Portuninae</taxon>
        <taxon>Portunus</taxon>
    </lineage>
</organism>
<dbReference type="AlphaFoldDB" id="A0A5B7HU24"/>
<proteinExistence type="predicted"/>
<sequence>MEFESFLHTTGYEEDTVFIMTSGLGGPKGRRLQLPNQWESKGRVQESFEGLAGAVVREVTCVVDVRGGEGRVPSIDCPPRWEPPCRGEGACVPL</sequence>
<accession>A0A5B7HU24</accession>
<dbReference type="Proteomes" id="UP000324222">
    <property type="component" value="Unassembled WGS sequence"/>
</dbReference>
<name>A0A5B7HU24_PORTR</name>
<gene>
    <name evidence="1" type="ORF">E2C01_067070</name>
</gene>
<evidence type="ECO:0000313" key="2">
    <source>
        <dbReference type="Proteomes" id="UP000324222"/>
    </source>
</evidence>